<dbReference type="Proteomes" id="UP000799440">
    <property type="component" value="Unassembled WGS sequence"/>
</dbReference>
<reference evidence="2" key="1">
    <citation type="journal article" date="2020" name="Stud. Mycol.">
        <title>101 Dothideomycetes genomes: a test case for predicting lifestyles and emergence of pathogens.</title>
        <authorList>
            <person name="Haridas S."/>
            <person name="Albert R."/>
            <person name="Binder M."/>
            <person name="Bloem J."/>
            <person name="Labutti K."/>
            <person name="Salamov A."/>
            <person name="Andreopoulos B."/>
            <person name="Baker S."/>
            <person name="Barry K."/>
            <person name="Bills G."/>
            <person name="Bluhm B."/>
            <person name="Cannon C."/>
            <person name="Castanera R."/>
            <person name="Culley D."/>
            <person name="Daum C."/>
            <person name="Ezra D."/>
            <person name="Gonzalez J."/>
            <person name="Henrissat B."/>
            <person name="Kuo A."/>
            <person name="Liang C."/>
            <person name="Lipzen A."/>
            <person name="Lutzoni F."/>
            <person name="Magnuson J."/>
            <person name="Mondo S."/>
            <person name="Nolan M."/>
            <person name="Ohm R."/>
            <person name="Pangilinan J."/>
            <person name="Park H.-J."/>
            <person name="Ramirez L."/>
            <person name="Alfaro M."/>
            <person name="Sun H."/>
            <person name="Tritt A."/>
            <person name="Yoshinaga Y."/>
            <person name="Zwiers L.-H."/>
            <person name="Turgeon B."/>
            <person name="Goodwin S."/>
            <person name="Spatafora J."/>
            <person name="Crous P."/>
            <person name="Grigoriev I."/>
        </authorList>
    </citation>
    <scope>NUCLEOTIDE SEQUENCE</scope>
    <source>
        <strain evidence="2">CBS 119925</strain>
    </source>
</reference>
<dbReference type="InterPro" id="IPR002818">
    <property type="entry name" value="DJ-1/PfpI"/>
</dbReference>
<dbReference type="GO" id="GO:0016740">
    <property type="term" value="F:transferase activity"/>
    <property type="evidence" value="ECO:0007669"/>
    <property type="project" value="UniProtKB-KW"/>
</dbReference>
<accession>A0A6A6VIJ9</accession>
<sequence>MNQTQLKLSIISRTLDPVTTVPQRSPMMNHTHGNFGTSVLPTTTFKDDWSNIDVLFVPGGAGTRGDMTEEIAFVKEMAPNVDYLLSVCTGGTILARAGVLDGRNATSNKRAWPFVKSSGPNVNWIPEARWVDSGDGIWTSSGVSAGIDLTFAWVASLYGEEVADYIAINLEVERWRNATYDPFAKIWELV</sequence>
<dbReference type="Pfam" id="PF01965">
    <property type="entry name" value="DJ-1_PfpI"/>
    <property type="match status" value="1"/>
</dbReference>
<dbReference type="Gene3D" id="3.40.50.880">
    <property type="match status" value="1"/>
</dbReference>
<dbReference type="InterPro" id="IPR052158">
    <property type="entry name" value="INH-QAR"/>
</dbReference>
<dbReference type="OrthoDB" id="543156at2759"/>
<dbReference type="PANTHER" id="PTHR43130:SF15">
    <property type="entry name" value="THIJ_PFPI FAMILY PROTEIN (AFU_ORTHOLOGUE AFUA_5G14240)"/>
    <property type="match status" value="1"/>
</dbReference>
<keyword evidence="2" id="KW-0808">Transferase</keyword>
<dbReference type="AlphaFoldDB" id="A0A6A6VIJ9"/>
<protein>
    <submittedName>
        <fullName evidence="2">Class I glutamine amidotransferase-like protein</fullName>
    </submittedName>
</protein>
<keyword evidence="3" id="KW-1185">Reference proteome</keyword>
<dbReference type="EMBL" id="MU006567">
    <property type="protein sequence ID" value="KAF2749041.1"/>
    <property type="molecule type" value="Genomic_DNA"/>
</dbReference>
<gene>
    <name evidence="2" type="ORF">M011DRAFT_440502</name>
</gene>
<organism evidence="2 3">
    <name type="scientific">Sporormia fimetaria CBS 119925</name>
    <dbReference type="NCBI Taxonomy" id="1340428"/>
    <lineage>
        <taxon>Eukaryota</taxon>
        <taxon>Fungi</taxon>
        <taxon>Dikarya</taxon>
        <taxon>Ascomycota</taxon>
        <taxon>Pezizomycotina</taxon>
        <taxon>Dothideomycetes</taxon>
        <taxon>Pleosporomycetidae</taxon>
        <taxon>Pleosporales</taxon>
        <taxon>Sporormiaceae</taxon>
        <taxon>Sporormia</taxon>
    </lineage>
</organism>
<proteinExistence type="predicted"/>
<dbReference type="InterPro" id="IPR029062">
    <property type="entry name" value="Class_I_gatase-like"/>
</dbReference>
<dbReference type="CDD" id="cd03139">
    <property type="entry name" value="GATase1_PfpI_2"/>
    <property type="match status" value="1"/>
</dbReference>
<name>A0A6A6VIJ9_9PLEO</name>
<feature type="domain" description="DJ-1/PfpI" evidence="1">
    <location>
        <begin position="31"/>
        <end position="154"/>
    </location>
</feature>
<dbReference type="SUPFAM" id="SSF52317">
    <property type="entry name" value="Class I glutamine amidotransferase-like"/>
    <property type="match status" value="1"/>
</dbReference>
<evidence type="ECO:0000259" key="1">
    <source>
        <dbReference type="Pfam" id="PF01965"/>
    </source>
</evidence>
<evidence type="ECO:0000313" key="3">
    <source>
        <dbReference type="Proteomes" id="UP000799440"/>
    </source>
</evidence>
<keyword evidence="2" id="KW-0315">Glutamine amidotransferase</keyword>
<dbReference type="PANTHER" id="PTHR43130">
    <property type="entry name" value="ARAC-FAMILY TRANSCRIPTIONAL REGULATOR"/>
    <property type="match status" value="1"/>
</dbReference>
<evidence type="ECO:0000313" key="2">
    <source>
        <dbReference type="EMBL" id="KAF2749041.1"/>
    </source>
</evidence>